<dbReference type="CDD" id="cd03468">
    <property type="entry name" value="PolY_like"/>
    <property type="match status" value="1"/>
</dbReference>
<dbReference type="OrthoDB" id="625722at2"/>
<dbReference type="InterPro" id="IPR001126">
    <property type="entry name" value="UmuC"/>
</dbReference>
<organism evidence="3 4">
    <name type="scientific">Denitromonas halophila</name>
    <dbReference type="NCBI Taxonomy" id="1629404"/>
    <lineage>
        <taxon>Bacteria</taxon>
        <taxon>Pseudomonadati</taxon>
        <taxon>Pseudomonadota</taxon>
        <taxon>Betaproteobacteria</taxon>
        <taxon>Rhodocyclales</taxon>
        <taxon>Zoogloeaceae</taxon>
        <taxon>Denitromonas</taxon>
    </lineage>
</organism>
<keyword evidence="1" id="KW-0227">DNA damage</keyword>
<gene>
    <name evidence="3" type="ORF">FHP91_07840</name>
</gene>
<feature type="domain" description="UmuC" evidence="2">
    <location>
        <begin position="24"/>
        <end position="140"/>
    </location>
</feature>
<dbReference type="RefSeq" id="WP_144309052.1">
    <property type="nucleotide sequence ID" value="NZ_VMNK01000006.1"/>
</dbReference>
<dbReference type="SUPFAM" id="SSF56672">
    <property type="entry name" value="DNA/RNA polymerases"/>
    <property type="match status" value="1"/>
</dbReference>
<evidence type="ECO:0000256" key="1">
    <source>
        <dbReference type="ARBA" id="ARBA00022763"/>
    </source>
</evidence>
<evidence type="ECO:0000313" key="3">
    <source>
        <dbReference type="EMBL" id="TVO57579.1"/>
    </source>
</evidence>
<comment type="caution">
    <text evidence="3">The sequence shown here is derived from an EMBL/GenBank/DDBJ whole genome shotgun (WGS) entry which is preliminary data.</text>
</comment>
<dbReference type="InterPro" id="IPR050356">
    <property type="entry name" value="SulA_CellDiv_inhibitor"/>
</dbReference>
<proteinExistence type="predicted"/>
<dbReference type="Proteomes" id="UP000319502">
    <property type="component" value="Unassembled WGS sequence"/>
</dbReference>
<dbReference type="EMBL" id="VMNK01000006">
    <property type="protein sequence ID" value="TVO57579.1"/>
    <property type="molecule type" value="Genomic_DNA"/>
</dbReference>
<dbReference type="GO" id="GO:0006281">
    <property type="term" value="P:DNA repair"/>
    <property type="evidence" value="ECO:0007669"/>
    <property type="project" value="InterPro"/>
</dbReference>
<evidence type="ECO:0000313" key="4">
    <source>
        <dbReference type="Proteomes" id="UP000319502"/>
    </source>
</evidence>
<keyword evidence="4" id="KW-1185">Reference proteome</keyword>
<name>A0A557QXG6_9RHOO</name>
<protein>
    <submittedName>
        <fullName evidence="3">DNA polymerase Y family protein</fullName>
    </submittedName>
</protein>
<dbReference type="PANTHER" id="PTHR35369:SF2">
    <property type="entry name" value="BLR3025 PROTEIN"/>
    <property type="match status" value="1"/>
</dbReference>
<evidence type="ECO:0000259" key="2">
    <source>
        <dbReference type="Pfam" id="PF00817"/>
    </source>
</evidence>
<reference evidence="3 4" key="1">
    <citation type="submission" date="2019-07" db="EMBL/GenBank/DDBJ databases">
        <title>The pathways for chlorine oxyanion respiration interact through the shared metabolite chlorate.</title>
        <authorList>
            <person name="Barnum T.P."/>
            <person name="Cheng Y."/>
            <person name="Hill K.A."/>
            <person name="Lucas L.N."/>
            <person name="Carlson H.K."/>
            <person name="Coates J.D."/>
        </authorList>
    </citation>
    <scope>NUCLEOTIDE SEQUENCE [LARGE SCALE GENOMIC DNA]</scope>
    <source>
        <strain evidence="3 4">SFB-3</strain>
    </source>
</reference>
<sequence>MQWLAIHFFRLPVEVLALPAPAAAIAQQRIVAADAAAAEAGIRPGQRLADALALLPGLRPHERQAERELAALESLACWAGNFTPTVSLAPPDTLLLEIGGCLQLFGGLTPLLGKIRDGAESQGLSLRLGLAPTPLAARWLTHADSITEHWQAALATLPVEVLGLNDAAERRLHALGLRTLAQLFALPGATVGHRFGKALPLQLARARGELPDPQPPFAFPERFVQRLELPAKVEVADHLLFAARRLLMALAGWLQARMLGITTCTLVLDHEDIPATHLPLGFASPTRDAERLIRVAREQLERHRLAAPVTELHLQADAPQAMAGSSVALFGQHDAGNIAPVIERLRARLGDAAVHGLAAHDDHRPECATRAVPWPEPKDAPDTASPPRPLWLQAQPQSLHEVAGRPTYAGAALNLLTRAERLESGWWDQDEATGDLRRDYFVATTAQGAWLWIYRDAQGWWLHGQFA</sequence>
<dbReference type="PANTHER" id="PTHR35369">
    <property type="entry name" value="BLR3025 PROTEIN-RELATED"/>
    <property type="match status" value="1"/>
</dbReference>
<dbReference type="AlphaFoldDB" id="A0A557QXG6"/>
<dbReference type="Pfam" id="PF00817">
    <property type="entry name" value="IMS"/>
    <property type="match status" value="1"/>
</dbReference>
<accession>A0A557QXG6</accession>
<dbReference type="InterPro" id="IPR043502">
    <property type="entry name" value="DNA/RNA_pol_sf"/>
</dbReference>